<comment type="similarity">
    <text evidence="1">Belongs to the UPF0751 family.</text>
</comment>
<dbReference type="RefSeq" id="WP_158281826.1">
    <property type="nucleotide sequence ID" value="NZ_CALCOA010000174.1"/>
</dbReference>
<dbReference type="OrthoDB" id="8592530at2"/>
<comment type="caution">
    <text evidence="2">The sequence shown here is derived from an EMBL/GenBank/DDBJ whole genome shotgun (WGS) entry which is preliminary data.</text>
</comment>
<reference evidence="2 3" key="1">
    <citation type="submission" date="2018-05" db="EMBL/GenBank/DDBJ databases">
        <title>Genomic Encyclopedia of Type Strains, Phase IV (KMG-IV): sequencing the most valuable type-strain genomes for metagenomic binning, comparative biology and taxonomic classification.</title>
        <authorList>
            <person name="Goeker M."/>
        </authorList>
    </citation>
    <scope>NUCLEOTIDE SEQUENCE [LARGE SCALE GENOMIC DNA]</scope>
    <source>
        <strain evidence="2 3">DSM 29661</strain>
    </source>
</reference>
<keyword evidence="3" id="KW-1185">Reference proteome</keyword>
<evidence type="ECO:0008006" key="4">
    <source>
        <dbReference type="Google" id="ProtNLM"/>
    </source>
</evidence>
<evidence type="ECO:0000313" key="2">
    <source>
        <dbReference type="EMBL" id="PXX76756.1"/>
    </source>
</evidence>
<organism evidence="2 3">
    <name type="scientific">Rivihabitans pingtungensis</name>
    <dbReference type="NCBI Taxonomy" id="1054498"/>
    <lineage>
        <taxon>Bacteria</taxon>
        <taxon>Pseudomonadati</taxon>
        <taxon>Pseudomonadota</taxon>
        <taxon>Betaproteobacteria</taxon>
        <taxon>Neisseriales</taxon>
        <taxon>Aquaspirillaceae</taxon>
        <taxon>Rivihabitans</taxon>
    </lineage>
</organism>
<accession>A0A318KLR4</accession>
<dbReference type="Proteomes" id="UP000247555">
    <property type="component" value="Unassembled WGS sequence"/>
</dbReference>
<sequence>MRALIIGGDHVDAAKRALYASGYTEVVHWTGRKNNDLKRPLPAGVTHMVIMLEFVSHALARKMKTTARSQRISVAFVGRKQGGQAEVATRLQSTPDTAALRYAA</sequence>
<evidence type="ECO:0000313" key="3">
    <source>
        <dbReference type="Proteomes" id="UP000247555"/>
    </source>
</evidence>
<protein>
    <recommendedName>
        <fullName evidence="4">DUF2325 domain-containing protein</fullName>
    </recommendedName>
</protein>
<dbReference type="EMBL" id="QJKI01000021">
    <property type="protein sequence ID" value="PXX76756.1"/>
    <property type="molecule type" value="Genomic_DNA"/>
</dbReference>
<gene>
    <name evidence="2" type="ORF">DFR34_12110</name>
</gene>
<dbReference type="AlphaFoldDB" id="A0A318KLR4"/>
<proteinExistence type="inferred from homology"/>
<name>A0A318KLR4_9NEIS</name>
<dbReference type="InterPro" id="IPR016772">
    <property type="entry name" value="UCP020408"/>
</dbReference>
<evidence type="ECO:0000256" key="1">
    <source>
        <dbReference type="ARBA" id="ARBA00007189"/>
    </source>
</evidence>
<dbReference type="Pfam" id="PF10087">
    <property type="entry name" value="DUF2325"/>
    <property type="match status" value="1"/>
</dbReference>